<keyword evidence="5" id="KW-0130">Cell adhesion</keyword>
<keyword evidence="9" id="KW-1133">Transmembrane helix</keyword>
<dbReference type="Proteomes" id="UP001432161">
    <property type="component" value="Chromosome"/>
</dbReference>
<keyword evidence="3" id="KW-0964">Secreted</keyword>
<evidence type="ECO:0000256" key="5">
    <source>
        <dbReference type="ARBA" id="ARBA00022889"/>
    </source>
</evidence>
<evidence type="ECO:0000313" key="12">
    <source>
        <dbReference type="EMBL" id="WUR39577.1"/>
    </source>
</evidence>
<reference evidence="12" key="1">
    <citation type="submission" date="2022-10" db="EMBL/GenBank/DDBJ databases">
        <title>The complete genomes of actinobacterial strains from the NBC collection.</title>
        <authorList>
            <person name="Joergensen T.S."/>
            <person name="Alvarez Arevalo M."/>
            <person name="Sterndorff E.B."/>
            <person name="Faurdal D."/>
            <person name="Vuksanovic O."/>
            <person name="Mourched A.-S."/>
            <person name="Charusanti P."/>
            <person name="Shaw S."/>
            <person name="Blin K."/>
            <person name="Weber T."/>
        </authorList>
    </citation>
    <scope>NUCLEOTIDE SEQUENCE</scope>
    <source>
        <strain evidence="12">NBC_00489</strain>
    </source>
</reference>
<evidence type="ECO:0000313" key="13">
    <source>
        <dbReference type="Proteomes" id="UP001432161"/>
    </source>
</evidence>
<dbReference type="EMBL" id="CP108330">
    <property type="protein sequence ID" value="WUR39577.1"/>
    <property type="molecule type" value="Genomic_DNA"/>
</dbReference>
<keyword evidence="2" id="KW-0134">Cell wall</keyword>
<proteinExistence type="predicted"/>
<keyword evidence="6 7" id="KW-0034">Amyloid</keyword>
<name>A0ABZ1V5B3_9ACTN</name>
<dbReference type="PROSITE" id="PS51884">
    <property type="entry name" value="CHAPLIN"/>
    <property type="match status" value="1"/>
</dbReference>
<keyword evidence="9" id="KW-0812">Transmembrane</keyword>
<evidence type="ECO:0000256" key="3">
    <source>
        <dbReference type="ARBA" id="ARBA00022525"/>
    </source>
</evidence>
<keyword evidence="9" id="KW-0472">Membrane</keyword>
<keyword evidence="4 10" id="KW-0732">Signal</keyword>
<gene>
    <name evidence="12" type="ORF">OHN36_21645</name>
</gene>
<evidence type="ECO:0000256" key="4">
    <source>
        <dbReference type="ARBA" id="ARBA00022729"/>
    </source>
</evidence>
<feature type="signal peptide" evidence="10">
    <location>
        <begin position="1"/>
        <end position="28"/>
    </location>
</feature>
<feature type="region of interest" description="Disordered" evidence="8">
    <location>
        <begin position="79"/>
        <end position="152"/>
    </location>
</feature>
<evidence type="ECO:0000256" key="1">
    <source>
        <dbReference type="ARBA" id="ARBA00004191"/>
    </source>
</evidence>
<feature type="domain" description="Chaplin" evidence="11">
    <location>
        <begin position="39"/>
        <end position="79"/>
    </location>
</feature>
<evidence type="ECO:0000256" key="7">
    <source>
        <dbReference type="PROSITE-ProRule" id="PRU01232"/>
    </source>
</evidence>
<feature type="transmembrane region" description="Helical" evidence="9">
    <location>
        <begin position="154"/>
        <end position="175"/>
    </location>
</feature>
<dbReference type="Pfam" id="PF03777">
    <property type="entry name" value="ChpA-C"/>
    <property type="match status" value="1"/>
</dbReference>
<evidence type="ECO:0000259" key="11">
    <source>
        <dbReference type="PROSITE" id="PS51884"/>
    </source>
</evidence>
<evidence type="ECO:0000256" key="2">
    <source>
        <dbReference type="ARBA" id="ARBA00022512"/>
    </source>
</evidence>
<keyword evidence="13" id="KW-1185">Reference proteome</keyword>
<protein>
    <submittedName>
        <fullName evidence="12">Chaplin family protein</fullName>
    </submittedName>
</protein>
<sequence length="183" mass="18302">MRQTLSRGMAAAAAATGILSLCAAPALADSTADGVSANSPGVASGNTVQAPVNVPVNVCGNTVDVVAALNPAFGNSCANEGHARADVPPAPPEKHIPPKKHHPSKPPAHEEEPPGYGDVPPEPEPEHSTPATPPVISHTERPHAEPPALAETGAGGLVAASLVSAGLLTGGMVLYRRGRTAGR</sequence>
<accession>A0ABZ1V5B3</accession>
<comment type="subcellular location">
    <subcellularLocation>
        <location evidence="1">Secreted</location>
        <location evidence="1">Cell wall</location>
    </subcellularLocation>
</comment>
<evidence type="ECO:0000256" key="9">
    <source>
        <dbReference type="SAM" id="Phobius"/>
    </source>
</evidence>
<organism evidence="12 13">
    <name type="scientific">Streptomyces griseoaurantiacus</name>
    <dbReference type="NCBI Taxonomy" id="68213"/>
    <lineage>
        <taxon>Bacteria</taxon>
        <taxon>Bacillati</taxon>
        <taxon>Actinomycetota</taxon>
        <taxon>Actinomycetes</taxon>
        <taxon>Kitasatosporales</taxon>
        <taxon>Streptomycetaceae</taxon>
        <taxon>Streptomyces</taxon>
        <taxon>Streptomyces aurantiacus group</taxon>
    </lineage>
</organism>
<evidence type="ECO:0000256" key="10">
    <source>
        <dbReference type="SAM" id="SignalP"/>
    </source>
</evidence>
<dbReference type="InterPro" id="IPR005528">
    <property type="entry name" value="ChpA-H"/>
</dbReference>
<evidence type="ECO:0000256" key="6">
    <source>
        <dbReference type="ARBA" id="ARBA00023087"/>
    </source>
</evidence>
<feature type="chain" id="PRO_5045938458" evidence="10">
    <location>
        <begin position="29"/>
        <end position="183"/>
    </location>
</feature>
<evidence type="ECO:0000256" key="8">
    <source>
        <dbReference type="SAM" id="MobiDB-lite"/>
    </source>
</evidence>